<keyword evidence="3" id="KW-1185">Reference proteome</keyword>
<dbReference type="EMBL" id="JAATEJ010000001">
    <property type="protein sequence ID" value="NJP42356.1"/>
    <property type="molecule type" value="Genomic_DNA"/>
</dbReference>
<evidence type="ECO:0000313" key="3">
    <source>
        <dbReference type="Proteomes" id="UP000734511"/>
    </source>
</evidence>
<gene>
    <name evidence="2" type="ORF">HCN08_02845</name>
</gene>
<evidence type="ECO:0000313" key="2">
    <source>
        <dbReference type="EMBL" id="NJP42356.1"/>
    </source>
</evidence>
<dbReference type="CDD" id="cd00093">
    <property type="entry name" value="HTH_XRE"/>
    <property type="match status" value="1"/>
</dbReference>
<dbReference type="RefSeq" id="WP_167981183.1">
    <property type="nucleotide sequence ID" value="NZ_JAATEJ010000001.1"/>
</dbReference>
<accession>A0ABX0ZHU5</accession>
<dbReference type="Proteomes" id="UP000734511">
    <property type="component" value="Unassembled WGS sequence"/>
</dbReference>
<dbReference type="SUPFAM" id="SSF47413">
    <property type="entry name" value="lambda repressor-like DNA-binding domains"/>
    <property type="match status" value="1"/>
</dbReference>
<dbReference type="InterPro" id="IPR001387">
    <property type="entry name" value="Cro/C1-type_HTH"/>
</dbReference>
<dbReference type="Pfam" id="PF13560">
    <property type="entry name" value="HTH_31"/>
    <property type="match status" value="1"/>
</dbReference>
<reference evidence="2 3" key="1">
    <citation type="submission" date="2020-03" db="EMBL/GenBank/DDBJ databases">
        <title>WGS of actinomycetes isolated from Thailand.</title>
        <authorList>
            <person name="Thawai C."/>
        </authorList>
    </citation>
    <scope>NUCLEOTIDE SEQUENCE [LARGE SCALE GENOMIC DNA]</scope>
    <source>
        <strain evidence="2 3">PRB2-1</strain>
    </source>
</reference>
<comment type="caution">
    <text evidence="2">The sequence shown here is derived from an EMBL/GenBank/DDBJ whole genome shotgun (WGS) entry which is preliminary data.</text>
</comment>
<proteinExistence type="predicted"/>
<protein>
    <submittedName>
        <fullName evidence="2">Helix-turn-helix domain-containing protein</fullName>
    </submittedName>
</protein>
<dbReference type="InterPro" id="IPR043917">
    <property type="entry name" value="DUF5753"/>
</dbReference>
<organism evidence="2 3">
    <name type="scientific">Actinacidiphila epipremni</name>
    <dbReference type="NCBI Taxonomy" id="2053013"/>
    <lineage>
        <taxon>Bacteria</taxon>
        <taxon>Bacillati</taxon>
        <taxon>Actinomycetota</taxon>
        <taxon>Actinomycetes</taxon>
        <taxon>Kitasatosporales</taxon>
        <taxon>Streptomycetaceae</taxon>
        <taxon>Actinacidiphila</taxon>
    </lineage>
</organism>
<dbReference type="Pfam" id="PF19054">
    <property type="entry name" value="DUF5753"/>
    <property type="match status" value="1"/>
</dbReference>
<evidence type="ECO:0000259" key="1">
    <source>
        <dbReference type="PROSITE" id="PS50943"/>
    </source>
</evidence>
<dbReference type="PROSITE" id="PS50943">
    <property type="entry name" value="HTH_CROC1"/>
    <property type="match status" value="1"/>
</dbReference>
<dbReference type="InterPro" id="IPR010982">
    <property type="entry name" value="Lambda_DNA-bd_dom_sf"/>
</dbReference>
<sequence>MAVRADGLLSWLRYFGEELRLAREACGMSVRQLAAHTSYSYQQLANVETGRRTPSESFAGEVDAALGADGRFTRLLQRVLAEALPDWFEGFVREESRATRVRTYQCQVVHGLLQTEEYARALIRAGLPRASPEQVEELVARRIARRAIFERPEPPHLWVVLDEAALHRAVGGPAVMAGQLRQLLKDAENPHVIIQVLPFSAGAHAATNGSFVLWSYRDRPDTMYMEGMYGDRVVQQRASLEDVRLRYEHLQAVALPQAQSADMIRGALERFTAAPAPEAPA</sequence>
<dbReference type="Gene3D" id="1.10.260.40">
    <property type="entry name" value="lambda repressor-like DNA-binding domains"/>
    <property type="match status" value="1"/>
</dbReference>
<feature type="domain" description="HTH cro/C1-type" evidence="1">
    <location>
        <begin position="19"/>
        <end position="55"/>
    </location>
</feature>
<dbReference type="SMART" id="SM00530">
    <property type="entry name" value="HTH_XRE"/>
    <property type="match status" value="1"/>
</dbReference>
<name>A0ABX0ZHU5_9ACTN</name>